<evidence type="ECO:0000256" key="3">
    <source>
        <dbReference type="ARBA" id="ARBA00022833"/>
    </source>
</evidence>
<dbReference type="CDD" id="cd14723">
    <property type="entry name" value="ZIP_Ppr1"/>
    <property type="match status" value="1"/>
</dbReference>
<keyword evidence="4" id="KW-0805">Transcription regulation</keyword>
<dbReference type="Proteomes" id="UP000766486">
    <property type="component" value="Unassembled WGS sequence"/>
</dbReference>
<feature type="region of interest" description="Disordered" evidence="8">
    <location>
        <begin position="73"/>
        <end position="97"/>
    </location>
</feature>
<evidence type="ECO:0000313" key="10">
    <source>
        <dbReference type="EMBL" id="VUC23339.1"/>
    </source>
</evidence>
<keyword evidence="11" id="KW-1185">Reference proteome</keyword>
<comment type="caution">
    <text evidence="10">The sequence shown here is derived from an EMBL/GenBank/DDBJ whole genome shotgun (WGS) entry which is preliminary data.</text>
</comment>
<keyword evidence="6" id="KW-0804">Transcription</keyword>
<evidence type="ECO:0000256" key="7">
    <source>
        <dbReference type="ARBA" id="ARBA00023242"/>
    </source>
</evidence>
<name>A0ABY6TXB1_BIOOC</name>
<dbReference type="InterPro" id="IPR007219">
    <property type="entry name" value="XnlR_reg_dom"/>
</dbReference>
<keyword evidence="7" id="KW-0539">Nucleus</keyword>
<protein>
    <recommendedName>
        <fullName evidence="9">Xylanolytic transcriptional activator regulatory domain-containing protein</fullName>
    </recommendedName>
</protein>
<keyword evidence="3" id="KW-0862">Zinc</keyword>
<dbReference type="PANTHER" id="PTHR47782:SF1">
    <property type="entry name" value="PYRIMIDINE PATHWAY REGULATORY PROTEIN 1"/>
    <property type="match status" value="1"/>
</dbReference>
<sequence>MRSVASGGQSPEGEKTLHSYARFLPASFLLLCRGRSYDFPTHSLSQNSYVQSLEDRVAFLELKLQENCIRCDDQGTDSGRQGPTPVNIPLPSEVPTRVETNTDDIPLGGARSDLEAQPEAEAEAAACARLAYTSPWDSLSFSRVFLDRLVAYQSSPNLLEQQHGRHRPVGTISPPSADTLLGDLDDGGTIVLPTFEAAQNLVKAYFRLTKASLPLLHEVCFRQKLEYLYSLPRTIDFQTTHVSQRAKMTVFFVFGVFAVAILSMQKENPSVIPTWLADRYHKLSLRSLAEAGLSNDLDGVQSLLLLAQYSYLHPTLGSVWKFVGAALRLLVELRFHLEPPAGSLDPLVIDMRRRAFWVAYAMDRNLAIAMGLPLDLSDGAITVKFFSDQYDEYITEDGRSGSQEQPPSSPSKLVALHLLRYRQIQSATHTVLQENPISWPAGTIDYSQWQHYMRDRVEEWYRTSPSGDGLGALEKEMVAKFTVNYQTAIFRLYRPSINIPSPSDVSLGIMATAAIEMIKLYCECFQGNKLTIYWQSVENLFSAGLCLLVGYVRSSTVRSMVTRRELESISHTCSSVLWGMVERIPPFQGKRDAFDRIAATTFASLDAATVDTSPVEFEWNLHGNPMNVMDWLSSPYQSQPSLQSASASLGSATQ</sequence>
<comment type="subcellular location">
    <subcellularLocation>
        <location evidence="1">Nucleus</location>
    </subcellularLocation>
</comment>
<dbReference type="InterPro" id="IPR052202">
    <property type="entry name" value="Yeast_MetPath_Reg"/>
</dbReference>
<keyword evidence="5" id="KW-0238">DNA-binding</keyword>
<evidence type="ECO:0000256" key="5">
    <source>
        <dbReference type="ARBA" id="ARBA00023125"/>
    </source>
</evidence>
<feature type="domain" description="Xylanolytic transcriptional activator regulatory" evidence="9">
    <location>
        <begin position="319"/>
        <end position="392"/>
    </location>
</feature>
<accession>A0ABY6TXB1</accession>
<gene>
    <name evidence="10" type="ORF">CLO192961_LOCUS114219</name>
</gene>
<dbReference type="Pfam" id="PF04082">
    <property type="entry name" value="Fungal_trans"/>
    <property type="match status" value="1"/>
</dbReference>
<dbReference type="PANTHER" id="PTHR47782">
    <property type="entry name" value="ZN(II)2CYS6 TRANSCRIPTION FACTOR (EUROFUNG)-RELATED"/>
    <property type="match status" value="1"/>
</dbReference>
<evidence type="ECO:0000256" key="1">
    <source>
        <dbReference type="ARBA" id="ARBA00004123"/>
    </source>
</evidence>
<organism evidence="10 11">
    <name type="scientific">Bionectria ochroleuca</name>
    <name type="common">Gliocladium roseum</name>
    <dbReference type="NCBI Taxonomy" id="29856"/>
    <lineage>
        <taxon>Eukaryota</taxon>
        <taxon>Fungi</taxon>
        <taxon>Dikarya</taxon>
        <taxon>Ascomycota</taxon>
        <taxon>Pezizomycotina</taxon>
        <taxon>Sordariomycetes</taxon>
        <taxon>Hypocreomycetidae</taxon>
        <taxon>Hypocreales</taxon>
        <taxon>Bionectriaceae</taxon>
        <taxon>Clonostachys</taxon>
    </lineage>
</organism>
<evidence type="ECO:0000256" key="2">
    <source>
        <dbReference type="ARBA" id="ARBA00022723"/>
    </source>
</evidence>
<reference evidence="10 11" key="1">
    <citation type="submission" date="2019-06" db="EMBL/GenBank/DDBJ databases">
        <authorList>
            <person name="Broberg M."/>
        </authorList>
    </citation>
    <scope>NUCLEOTIDE SEQUENCE [LARGE SCALE GENOMIC DNA]</scope>
</reference>
<keyword evidence="2" id="KW-0479">Metal-binding</keyword>
<evidence type="ECO:0000313" key="11">
    <source>
        <dbReference type="Proteomes" id="UP000766486"/>
    </source>
</evidence>
<dbReference type="EMBL" id="CABFNS010000703">
    <property type="protein sequence ID" value="VUC23339.1"/>
    <property type="molecule type" value="Genomic_DNA"/>
</dbReference>
<evidence type="ECO:0000259" key="9">
    <source>
        <dbReference type="SMART" id="SM00906"/>
    </source>
</evidence>
<dbReference type="SMART" id="SM00906">
    <property type="entry name" value="Fungal_trans"/>
    <property type="match status" value="1"/>
</dbReference>
<dbReference type="CDD" id="cd12148">
    <property type="entry name" value="fungal_TF_MHR"/>
    <property type="match status" value="1"/>
</dbReference>
<evidence type="ECO:0000256" key="8">
    <source>
        <dbReference type="SAM" id="MobiDB-lite"/>
    </source>
</evidence>
<evidence type="ECO:0000256" key="6">
    <source>
        <dbReference type="ARBA" id="ARBA00023163"/>
    </source>
</evidence>
<evidence type="ECO:0000256" key="4">
    <source>
        <dbReference type="ARBA" id="ARBA00023015"/>
    </source>
</evidence>
<proteinExistence type="predicted"/>